<name>A0ABV2TS21_9RHOO</name>
<dbReference type="InterPro" id="IPR009746">
    <property type="entry name" value="LipidA_acyl_PagP"/>
</dbReference>
<comment type="subcellular location">
    <subcellularLocation>
        <location evidence="1">Cell outer membrane</location>
    </subcellularLocation>
</comment>
<sequence>MSLRSVFPILCSAVLGLLSFNASADEPGWVARQWNAASAEVSTISEQGRWDFYEPVYAWHLPFSYNSGQREKYNNTAWPAFGVGKGYYDVKGNRSGLYAMEFIDSNDKWSAMAGYGYSWQYGKREGFNYGLGYTLGLMTREDYFGRFPFPVILPTLAAGYDNVKIEAAYVPGFKKGTGNILFFWLKYELK</sequence>
<accession>A0ABV2TS21</accession>
<keyword evidence="4 8" id="KW-0732">Signal</keyword>
<evidence type="ECO:0000256" key="6">
    <source>
        <dbReference type="ARBA" id="ARBA00023237"/>
    </source>
</evidence>
<evidence type="ECO:0000256" key="2">
    <source>
        <dbReference type="ARBA" id="ARBA00006368"/>
    </source>
</evidence>
<evidence type="ECO:0008006" key="11">
    <source>
        <dbReference type="Google" id="ProtNLM"/>
    </source>
</evidence>
<evidence type="ECO:0000256" key="4">
    <source>
        <dbReference type="ARBA" id="ARBA00022729"/>
    </source>
</evidence>
<keyword evidence="3" id="KW-0808">Transferase</keyword>
<evidence type="ECO:0000313" key="9">
    <source>
        <dbReference type="EMBL" id="MET7015822.1"/>
    </source>
</evidence>
<keyword evidence="10" id="KW-1185">Reference proteome</keyword>
<protein>
    <recommendedName>
        <fullName evidence="11">Lipid A palmitoyltransferase PagP</fullName>
    </recommendedName>
</protein>
<evidence type="ECO:0000313" key="10">
    <source>
        <dbReference type="Proteomes" id="UP001549691"/>
    </source>
</evidence>
<comment type="similarity">
    <text evidence="2">Belongs to the lipid A palmitoyltransferase family.</text>
</comment>
<keyword evidence="6" id="KW-0998">Cell outer membrane</keyword>
<feature type="chain" id="PRO_5045807614" description="Lipid A palmitoyltransferase PagP" evidence="8">
    <location>
        <begin position="25"/>
        <end position="190"/>
    </location>
</feature>
<feature type="signal peptide" evidence="8">
    <location>
        <begin position="1"/>
        <end position="24"/>
    </location>
</feature>
<dbReference type="SUPFAM" id="SSF56925">
    <property type="entry name" value="OMPA-like"/>
    <property type="match status" value="1"/>
</dbReference>
<dbReference type="RefSeq" id="WP_354602279.1">
    <property type="nucleotide sequence ID" value="NZ_JBEWZI010000022.1"/>
</dbReference>
<evidence type="ECO:0000256" key="5">
    <source>
        <dbReference type="ARBA" id="ARBA00023136"/>
    </source>
</evidence>
<evidence type="ECO:0000256" key="3">
    <source>
        <dbReference type="ARBA" id="ARBA00022679"/>
    </source>
</evidence>
<dbReference type="Pfam" id="PF07017">
    <property type="entry name" value="PagP"/>
    <property type="match status" value="1"/>
</dbReference>
<gene>
    <name evidence="9" type="ORF">ABXR19_16645</name>
</gene>
<keyword evidence="5" id="KW-0472">Membrane</keyword>
<organism evidence="9 10">
    <name type="scientific">Uliginosibacterium flavum</name>
    <dbReference type="NCBI Taxonomy" id="1396831"/>
    <lineage>
        <taxon>Bacteria</taxon>
        <taxon>Pseudomonadati</taxon>
        <taxon>Pseudomonadota</taxon>
        <taxon>Betaproteobacteria</taxon>
        <taxon>Rhodocyclales</taxon>
        <taxon>Zoogloeaceae</taxon>
        <taxon>Uliginosibacterium</taxon>
    </lineage>
</organism>
<keyword evidence="7" id="KW-0012">Acyltransferase</keyword>
<dbReference type="Proteomes" id="UP001549691">
    <property type="component" value="Unassembled WGS sequence"/>
</dbReference>
<dbReference type="Gene3D" id="2.40.160.20">
    <property type="match status" value="1"/>
</dbReference>
<evidence type="ECO:0000256" key="1">
    <source>
        <dbReference type="ARBA" id="ARBA00004442"/>
    </source>
</evidence>
<evidence type="ECO:0000256" key="7">
    <source>
        <dbReference type="ARBA" id="ARBA00023315"/>
    </source>
</evidence>
<comment type="caution">
    <text evidence="9">The sequence shown here is derived from an EMBL/GenBank/DDBJ whole genome shotgun (WGS) entry which is preliminary data.</text>
</comment>
<evidence type="ECO:0000256" key="8">
    <source>
        <dbReference type="SAM" id="SignalP"/>
    </source>
</evidence>
<dbReference type="InterPro" id="IPR011250">
    <property type="entry name" value="OMP/PagP_B-barrel"/>
</dbReference>
<reference evidence="9 10" key="1">
    <citation type="submission" date="2024-07" db="EMBL/GenBank/DDBJ databases">
        <title>Uliginosibacterium flavum JJ3220;KACC:17644.</title>
        <authorList>
            <person name="Kim M.K."/>
        </authorList>
    </citation>
    <scope>NUCLEOTIDE SEQUENCE [LARGE SCALE GENOMIC DNA]</scope>
    <source>
        <strain evidence="9 10">KACC:17644</strain>
    </source>
</reference>
<proteinExistence type="inferred from homology"/>
<dbReference type="EMBL" id="JBEWZI010000022">
    <property type="protein sequence ID" value="MET7015822.1"/>
    <property type="molecule type" value="Genomic_DNA"/>
</dbReference>